<dbReference type="GO" id="GO:0006412">
    <property type="term" value="P:translation"/>
    <property type="evidence" value="ECO:0007669"/>
    <property type="project" value="UniProtKB-KW"/>
</dbReference>
<dbReference type="PANTHER" id="PTHR30411:SF0">
    <property type="entry name" value="CYS-TRNA(PRO)_CYS-TRNA(CYS) DEACYLASE YBAK"/>
    <property type="match status" value="1"/>
</dbReference>
<dbReference type="InterPro" id="IPR003111">
    <property type="entry name" value="Lon_prtase_N"/>
</dbReference>
<dbReference type="GO" id="GO:0016829">
    <property type="term" value="F:lyase activity"/>
    <property type="evidence" value="ECO:0007669"/>
    <property type="project" value="UniProtKB-KW"/>
</dbReference>
<gene>
    <name evidence="5" type="ORF">LUZ63_020749</name>
</gene>
<name>A0A9P9Z7Y3_9POAL</name>
<evidence type="ECO:0000313" key="5">
    <source>
        <dbReference type="EMBL" id="KAJ1684009.1"/>
    </source>
</evidence>
<dbReference type="SUPFAM" id="SSF88697">
    <property type="entry name" value="PUA domain-like"/>
    <property type="match status" value="1"/>
</dbReference>
<dbReference type="PROSITE" id="PS51787">
    <property type="entry name" value="LON_N"/>
    <property type="match status" value="1"/>
</dbReference>
<reference evidence="5" key="1">
    <citation type="journal article" date="2022" name="Cell">
        <title>Repeat-based holocentromeres influence genome architecture and karyotype evolution.</title>
        <authorList>
            <person name="Hofstatter P.G."/>
            <person name="Thangavel G."/>
            <person name="Lux T."/>
            <person name="Neumann P."/>
            <person name="Vondrak T."/>
            <person name="Novak P."/>
            <person name="Zhang M."/>
            <person name="Costa L."/>
            <person name="Castellani M."/>
            <person name="Scott A."/>
            <person name="Toegelov H."/>
            <person name="Fuchs J."/>
            <person name="Mata-Sucre Y."/>
            <person name="Dias Y."/>
            <person name="Vanzela A.L.L."/>
            <person name="Huettel B."/>
            <person name="Almeida C.C.S."/>
            <person name="Simkova H."/>
            <person name="Souza G."/>
            <person name="Pedrosa-Harand A."/>
            <person name="Macas J."/>
            <person name="Mayer K.F.X."/>
            <person name="Houben A."/>
            <person name="Marques A."/>
        </authorList>
    </citation>
    <scope>NUCLEOTIDE SEQUENCE</scope>
    <source>
        <strain evidence="5">RhyBre1mFocal</strain>
    </source>
</reference>
<dbReference type="OrthoDB" id="5594874at2759"/>
<dbReference type="Proteomes" id="UP001151287">
    <property type="component" value="Unassembled WGS sequence"/>
</dbReference>
<dbReference type="Pfam" id="PF04073">
    <property type="entry name" value="tRNA_edit"/>
    <property type="match status" value="1"/>
</dbReference>
<dbReference type="PANTHER" id="PTHR30411">
    <property type="entry name" value="CYTOPLASMIC PROTEIN"/>
    <property type="match status" value="1"/>
</dbReference>
<dbReference type="InterPro" id="IPR004369">
    <property type="entry name" value="Prolyl-tRNA_editing_YbaK/EbsC"/>
</dbReference>
<dbReference type="NCBIfam" id="TIGR00011">
    <property type="entry name" value="YbaK_EbsC"/>
    <property type="match status" value="1"/>
</dbReference>
<dbReference type="InterPro" id="IPR007214">
    <property type="entry name" value="YbaK/aa-tRNA-synth-assoc-dom"/>
</dbReference>
<evidence type="ECO:0000256" key="1">
    <source>
        <dbReference type="ARBA" id="ARBA00009798"/>
    </source>
</evidence>
<keyword evidence="6" id="KW-1185">Reference proteome</keyword>
<sequence length="351" mass="37477">MQLTEHEPEPDGTFQIESVGRQRFRLHRIDGTGEYAVGEVDLLEDPPGEDLSPSAIDQAERTLRTFETYRERLGELRGGVVLSGTFPTSPTFLSWSLSATCLLTGAEKQRLLETSDAESRLRLLRHQLTEEMRAMRAVPSLPATERPRNEGARRNHTTAHGLDELQTTGGHRLCAAHRGARRGSIARVARRASGGTPAVRALEAAGVAFTLHPYDHDPAAESYGGEAASALGVPEDHVLKTLLADVDGDLVVAVVPVSGQLDLKALAAAVGGKKAVMADPARAERSTGYVVGGISPLGQRKHLTTVVDESALAHAHAQVYVSGGRRGLDLALSPADLVRLLDARTAPIGRS</sequence>
<dbReference type="GO" id="GO:0002161">
    <property type="term" value="F:aminoacyl-tRNA deacylase activity"/>
    <property type="evidence" value="ECO:0007669"/>
    <property type="project" value="InterPro"/>
</dbReference>
<dbReference type="Pfam" id="PF02190">
    <property type="entry name" value="LON_substr_bdg"/>
    <property type="match status" value="1"/>
</dbReference>
<evidence type="ECO:0000259" key="4">
    <source>
        <dbReference type="PROSITE" id="PS51787"/>
    </source>
</evidence>
<organism evidence="5 6">
    <name type="scientific">Rhynchospora breviuscula</name>
    <dbReference type="NCBI Taxonomy" id="2022672"/>
    <lineage>
        <taxon>Eukaryota</taxon>
        <taxon>Viridiplantae</taxon>
        <taxon>Streptophyta</taxon>
        <taxon>Embryophyta</taxon>
        <taxon>Tracheophyta</taxon>
        <taxon>Spermatophyta</taxon>
        <taxon>Magnoliopsida</taxon>
        <taxon>Liliopsida</taxon>
        <taxon>Poales</taxon>
        <taxon>Cyperaceae</taxon>
        <taxon>Cyperoideae</taxon>
        <taxon>Rhynchosporeae</taxon>
        <taxon>Rhynchospora</taxon>
    </lineage>
</organism>
<dbReference type="EMBL" id="JAMQYH010000052">
    <property type="protein sequence ID" value="KAJ1684009.1"/>
    <property type="molecule type" value="Genomic_DNA"/>
</dbReference>
<feature type="domain" description="Lon N-terminal" evidence="4">
    <location>
        <begin position="1"/>
        <end position="132"/>
    </location>
</feature>
<dbReference type="AlphaFoldDB" id="A0A9P9Z7Y3"/>
<protein>
    <recommendedName>
        <fullName evidence="4">Lon N-terminal domain-containing protein</fullName>
    </recommendedName>
</protein>
<evidence type="ECO:0000256" key="3">
    <source>
        <dbReference type="ARBA" id="ARBA00023239"/>
    </source>
</evidence>
<dbReference type="SUPFAM" id="SSF55826">
    <property type="entry name" value="YbaK/ProRS associated domain"/>
    <property type="match status" value="1"/>
</dbReference>
<evidence type="ECO:0000256" key="2">
    <source>
        <dbReference type="ARBA" id="ARBA00022917"/>
    </source>
</evidence>
<comment type="caution">
    <text evidence="5">The sequence shown here is derived from an EMBL/GenBank/DDBJ whole genome shotgun (WGS) entry which is preliminary data.</text>
</comment>
<evidence type="ECO:0000313" key="6">
    <source>
        <dbReference type="Proteomes" id="UP001151287"/>
    </source>
</evidence>
<proteinExistence type="inferred from homology"/>
<dbReference type="CDD" id="cd00002">
    <property type="entry name" value="YbaK_deacylase"/>
    <property type="match status" value="1"/>
</dbReference>
<dbReference type="InterPro" id="IPR036754">
    <property type="entry name" value="YbaK/aa-tRNA-synt-asso_dom_sf"/>
</dbReference>
<keyword evidence="2" id="KW-0648">Protein biosynthesis</keyword>
<keyword evidence="3" id="KW-0456">Lyase</keyword>
<accession>A0A9P9Z7Y3</accession>
<dbReference type="InterPro" id="IPR015947">
    <property type="entry name" value="PUA-like_sf"/>
</dbReference>
<comment type="similarity">
    <text evidence="1">Belongs to the prolyl-tRNA editing family. YbaK/EbsC subfamily.</text>
</comment>
<dbReference type="Gene3D" id="3.90.960.10">
    <property type="entry name" value="YbaK/aminoacyl-tRNA synthetase-associated domain"/>
    <property type="match status" value="1"/>
</dbReference>